<dbReference type="Pfam" id="PF07727">
    <property type="entry name" value="RVT_2"/>
    <property type="match status" value="1"/>
</dbReference>
<evidence type="ECO:0000256" key="3">
    <source>
        <dbReference type="ARBA" id="ARBA00022750"/>
    </source>
</evidence>
<evidence type="ECO:0000313" key="9">
    <source>
        <dbReference type="EMBL" id="GKV11817.1"/>
    </source>
</evidence>
<dbReference type="InterPro" id="IPR001584">
    <property type="entry name" value="Integrase_cat-core"/>
</dbReference>
<evidence type="ECO:0000256" key="5">
    <source>
        <dbReference type="PROSITE-ProRule" id="PRU00047"/>
    </source>
</evidence>
<dbReference type="AlphaFoldDB" id="A0AAV5JE38"/>
<comment type="caution">
    <text evidence="9">The sequence shown here is derived from an EMBL/GenBank/DDBJ whole genome shotgun (WGS) entry which is preliminary data.</text>
</comment>
<dbReference type="Gene3D" id="4.10.60.10">
    <property type="entry name" value="Zinc finger, CCHC-type"/>
    <property type="match status" value="1"/>
</dbReference>
<dbReference type="Pfam" id="PF00098">
    <property type="entry name" value="zf-CCHC"/>
    <property type="match status" value="1"/>
</dbReference>
<dbReference type="EMBL" id="BPVZ01000035">
    <property type="protein sequence ID" value="GKV11817.1"/>
    <property type="molecule type" value="Genomic_DNA"/>
</dbReference>
<dbReference type="InterPro" id="IPR039537">
    <property type="entry name" value="Retrotran_Ty1/copia-like"/>
</dbReference>
<keyword evidence="5" id="KW-0863">Zinc-finger</keyword>
<dbReference type="PROSITE" id="PS50158">
    <property type="entry name" value="ZF_CCHC"/>
    <property type="match status" value="1"/>
</dbReference>
<evidence type="ECO:0000313" key="10">
    <source>
        <dbReference type="Proteomes" id="UP001054252"/>
    </source>
</evidence>
<dbReference type="Pfam" id="PF00665">
    <property type="entry name" value="rve"/>
    <property type="match status" value="1"/>
</dbReference>
<dbReference type="GO" id="GO:0015074">
    <property type="term" value="P:DNA integration"/>
    <property type="evidence" value="ECO:0007669"/>
    <property type="project" value="InterPro"/>
</dbReference>
<feature type="domain" description="Integrase catalytic" evidence="8">
    <location>
        <begin position="376"/>
        <end position="547"/>
    </location>
</feature>
<dbReference type="GO" id="GO:0006508">
    <property type="term" value="P:proteolysis"/>
    <property type="evidence" value="ECO:0007669"/>
    <property type="project" value="UniProtKB-KW"/>
</dbReference>
<keyword evidence="2" id="KW-0479">Metal-binding</keyword>
<dbReference type="GO" id="GO:0003676">
    <property type="term" value="F:nucleic acid binding"/>
    <property type="evidence" value="ECO:0007669"/>
    <property type="project" value="InterPro"/>
</dbReference>
<dbReference type="SUPFAM" id="SSF53098">
    <property type="entry name" value="Ribonuclease H-like"/>
    <property type="match status" value="1"/>
</dbReference>
<dbReference type="InterPro" id="IPR013103">
    <property type="entry name" value="RVT_2"/>
</dbReference>
<dbReference type="InterPro" id="IPR043502">
    <property type="entry name" value="DNA/RNA_pol_sf"/>
</dbReference>
<keyword evidence="4" id="KW-0378">Hydrolase</keyword>
<evidence type="ECO:0000256" key="1">
    <source>
        <dbReference type="ARBA" id="ARBA00022670"/>
    </source>
</evidence>
<feature type="domain" description="CCHC-type" evidence="7">
    <location>
        <begin position="175"/>
        <end position="188"/>
    </location>
</feature>
<keyword evidence="10" id="KW-1185">Reference proteome</keyword>
<keyword evidence="3" id="KW-0064">Aspartyl protease</keyword>
<accession>A0AAV5JE38</accession>
<dbReference type="Proteomes" id="UP001054252">
    <property type="component" value="Unassembled WGS sequence"/>
</dbReference>
<protein>
    <recommendedName>
        <fullName evidence="11">Polyprotein</fullName>
    </recommendedName>
</protein>
<dbReference type="Pfam" id="PF14223">
    <property type="entry name" value="Retrotran_gag_2"/>
    <property type="match status" value="1"/>
</dbReference>
<dbReference type="PROSITE" id="PS50994">
    <property type="entry name" value="INTEGRASE"/>
    <property type="match status" value="1"/>
</dbReference>
<sequence>MSVIHHVAQEKESYKLWTKLEELFERKNALKKASFIRKLVNLKYKEGKNVYEHLNNFQEIFNELVIVKLAIDDEVQALILLSSLSDNWETLVVTLSNSTRDGEMTLQLVKDNILSEESRRKEQGIMSFESEALVTEYRGRSKQRYIRRDNDRQSQERCSKGKSRGRSKSKSRVTCYTCGKQGHYQKDCWHNRDKNVRKRADTHEEKEAKENTAAITSDGEVYLLCENDNIDVAHHDSTWVVDTAASYHVTLNRDWFSLYKEGDFGYLKMGNRSEAKIVGVGDVWLETNSRSKLHLKNVRHVPEIRFNLMSMGILDDDGYLNYFEADATELWHKRLGHLSEKGLQILSKKELLPGFIGNLSKTCADCLAGKHHKVSFHTLPLSRRKYALDLVHTDVCFMKDKSLGGATYFVTFVDDFSRKLWAYPLSSKDQVLEKFKEFQAMTEREIGRKLKCIRFDNGGEYSGQFERYCREQGIKLEKTTPRTPQHNGVVERMNRTICDRIVCMLSHAKLSKSFWGEALKTAVYLINRFPSVVLNGDVSEQERAKLDAKTKQCVFLGYGDEEYGYRLWDLKNRKLMRTRDVVFIENEMVEYSKKQDDNEHTQEIPDSDYCTPSTPKPSVINDDHSEVDEHQVQEPFSTDEYVLLTGGGELETYYEAMESENKKEGLMAMQEEMSSLQENGTYELVELPKDKKALNNKWVFRVKSKVNNPNPRFKARLVVKGFRQQKGIDNDEIFSPVVKMPSIRVILALAASLNLEIEQLDVKTAFLHGDLEEEIYMKQPEGFEVQGKKNLVFKLKKSLYGLKQAPRQWYHKFDSFMGEHKFTRTESDHCVYVKRYPDGDFLILLLYVDDMLIVGHDIKKIATLKTNLSKSFSMKDLGPAKQILGLKIFRDRKNKKLWLSQEKYIEKVLNRFNMSKAKPVGTRLAGHFKLSIEQCPASKEEAEYMKNVPYASAVGSLMYAMVCTRPDIAHAVGVHESLLNGYSDADFGGDLDSRKSTSGYFMLYVGGAISWKSRLQKSVSLSTIEAEYIALSEVGKEIVWMKTFFEELGLKQERFVLFCDNQNAIYLGKNPQFHSRTKHVDLRYHWIRDAIEEKVLDVEKVHTDDNSSDMMTKSLVRSKFEFCMSQASLVEPPN</sequence>
<dbReference type="Pfam" id="PF25597">
    <property type="entry name" value="SH3_retrovirus"/>
    <property type="match status" value="1"/>
</dbReference>
<dbReference type="GO" id="GO:0008270">
    <property type="term" value="F:zinc ion binding"/>
    <property type="evidence" value="ECO:0007669"/>
    <property type="project" value="UniProtKB-KW"/>
</dbReference>
<feature type="region of interest" description="Disordered" evidence="6">
    <location>
        <begin position="593"/>
        <end position="613"/>
    </location>
</feature>
<dbReference type="Gene3D" id="3.30.420.10">
    <property type="entry name" value="Ribonuclease H-like superfamily/Ribonuclease H"/>
    <property type="match status" value="1"/>
</dbReference>
<organism evidence="9 10">
    <name type="scientific">Rubroshorea leprosula</name>
    <dbReference type="NCBI Taxonomy" id="152421"/>
    <lineage>
        <taxon>Eukaryota</taxon>
        <taxon>Viridiplantae</taxon>
        <taxon>Streptophyta</taxon>
        <taxon>Embryophyta</taxon>
        <taxon>Tracheophyta</taxon>
        <taxon>Spermatophyta</taxon>
        <taxon>Magnoliopsida</taxon>
        <taxon>eudicotyledons</taxon>
        <taxon>Gunneridae</taxon>
        <taxon>Pentapetalae</taxon>
        <taxon>rosids</taxon>
        <taxon>malvids</taxon>
        <taxon>Malvales</taxon>
        <taxon>Dipterocarpaceae</taxon>
        <taxon>Rubroshorea</taxon>
    </lineage>
</organism>
<keyword evidence="5" id="KW-0862">Zinc</keyword>
<evidence type="ECO:0000259" key="7">
    <source>
        <dbReference type="PROSITE" id="PS50158"/>
    </source>
</evidence>
<dbReference type="Pfam" id="PF13976">
    <property type="entry name" value="gag_pre-integrs"/>
    <property type="match status" value="1"/>
</dbReference>
<evidence type="ECO:0008006" key="11">
    <source>
        <dbReference type="Google" id="ProtNLM"/>
    </source>
</evidence>
<feature type="compositionally biased region" description="Basic and acidic residues" evidence="6">
    <location>
        <begin position="146"/>
        <end position="159"/>
    </location>
</feature>
<name>A0AAV5JE38_9ROSI</name>
<proteinExistence type="predicted"/>
<keyword evidence="1" id="KW-0645">Protease</keyword>
<evidence type="ECO:0000256" key="6">
    <source>
        <dbReference type="SAM" id="MobiDB-lite"/>
    </source>
</evidence>
<dbReference type="InterPro" id="IPR057670">
    <property type="entry name" value="SH3_retrovirus"/>
</dbReference>
<gene>
    <name evidence="9" type="ORF">SLEP1_g23036</name>
</gene>
<feature type="compositionally biased region" description="Basic and acidic residues" evidence="6">
    <location>
        <begin position="593"/>
        <end position="603"/>
    </location>
</feature>
<dbReference type="GO" id="GO:0004190">
    <property type="term" value="F:aspartic-type endopeptidase activity"/>
    <property type="evidence" value="ECO:0007669"/>
    <property type="project" value="UniProtKB-KW"/>
</dbReference>
<evidence type="ECO:0000259" key="8">
    <source>
        <dbReference type="PROSITE" id="PS50994"/>
    </source>
</evidence>
<dbReference type="SMART" id="SM00343">
    <property type="entry name" value="ZnF_C2HC"/>
    <property type="match status" value="1"/>
</dbReference>
<dbReference type="SUPFAM" id="SSF57756">
    <property type="entry name" value="Retrovirus zinc finger-like domains"/>
    <property type="match status" value="1"/>
</dbReference>
<dbReference type="InterPro" id="IPR001878">
    <property type="entry name" value="Znf_CCHC"/>
</dbReference>
<dbReference type="InterPro" id="IPR054722">
    <property type="entry name" value="PolX-like_BBD"/>
</dbReference>
<dbReference type="InterPro" id="IPR025724">
    <property type="entry name" value="GAG-pre-integrase_dom"/>
</dbReference>
<dbReference type="CDD" id="cd09272">
    <property type="entry name" value="RNase_HI_RT_Ty1"/>
    <property type="match status" value="1"/>
</dbReference>
<dbReference type="InterPro" id="IPR036397">
    <property type="entry name" value="RNaseH_sf"/>
</dbReference>
<dbReference type="PANTHER" id="PTHR42648">
    <property type="entry name" value="TRANSPOSASE, PUTATIVE-RELATED"/>
    <property type="match status" value="1"/>
</dbReference>
<dbReference type="PANTHER" id="PTHR42648:SF28">
    <property type="entry name" value="TRANSPOSON-ENCODED PROTEIN WITH RIBONUCLEASE H-LIKE AND RETROVIRUS ZINC FINGER-LIKE DOMAINS"/>
    <property type="match status" value="1"/>
</dbReference>
<evidence type="ECO:0000256" key="2">
    <source>
        <dbReference type="ARBA" id="ARBA00022723"/>
    </source>
</evidence>
<dbReference type="Pfam" id="PF22936">
    <property type="entry name" value="Pol_BBD"/>
    <property type="match status" value="1"/>
</dbReference>
<dbReference type="SUPFAM" id="SSF56672">
    <property type="entry name" value="DNA/RNA polymerases"/>
    <property type="match status" value="1"/>
</dbReference>
<reference evidence="9 10" key="1">
    <citation type="journal article" date="2021" name="Commun. Biol.">
        <title>The genome of Shorea leprosula (Dipterocarpaceae) highlights the ecological relevance of drought in aseasonal tropical rainforests.</title>
        <authorList>
            <person name="Ng K.K.S."/>
            <person name="Kobayashi M.J."/>
            <person name="Fawcett J.A."/>
            <person name="Hatakeyama M."/>
            <person name="Paape T."/>
            <person name="Ng C.H."/>
            <person name="Ang C.C."/>
            <person name="Tnah L.H."/>
            <person name="Lee C.T."/>
            <person name="Nishiyama T."/>
            <person name="Sese J."/>
            <person name="O'Brien M.J."/>
            <person name="Copetti D."/>
            <person name="Mohd Noor M.I."/>
            <person name="Ong R.C."/>
            <person name="Putra M."/>
            <person name="Sireger I.Z."/>
            <person name="Indrioko S."/>
            <person name="Kosugi Y."/>
            <person name="Izuno A."/>
            <person name="Isagi Y."/>
            <person name="Lee S.L."/>
            <person name="Shimizu K.K."/>
        </authorList>
    </citation>
    <scope>NUCLEOTIDE SEQUENCE [LARGE SCALE GENOMIC DNA]</scope>
    <source>
        <strain evidence="9">214</strain>
    </source>
</reference>
<dbReference type="InterPro" id="IPR012337">
    <property type="entry name" value="RNaseH-like_sf"/>
</dbReference>
<dbReference type="InterPro" id="IPR036875">
    <property type="entry name" value="Znf_CCHC_sf"/>
</dbReference>
<evidence type="ECO:0000256" key="4">
    <source>
        <dbReference type="ARBA" id="ARBA00022801"/>
    </source>
</evidence>
<feature type="region of interest" description="Disordered" evidence="6">
    <location>
        <begin position="144"/>
        <end position="167"/>
    </location>
</feature>